<keyword evidence="1" id="KW-0812">Transmembrane</keyword>
<feature type="transmembrane region" description="Helical" evidence="1">
    <location>
        <begin position="12"/>
        <end position="30"/>
    </location>
</feature>
<keyword evidence="3" id="KW-1185">Reference proteome</keyword>
<keyword evidence="1" id="KW-1133">Transmembrane helix</keyword>
<dbReference type="EnsemblPlants" id="TuG1812S0000951000.01.T01">
    <property type="protein sequence ID" value="TuG1812S0000951000.01.T01.s_cds30099"/>
    <property type="gene ID" value="TuG1812S0000951000.01"/>
</dbReference>
<keyword evidence="1" id="KW-0472">Membrane</keyword>
<evidence type="ECO:0000256" key="1">
    <source>
        <dbReference type="SAM" id="Phobius"/>
    </source>
</evidence>
<protein>
    <submittedName>
        <fullName evidence="2">Uncharacterized protein</fullName>
    </submittedName>
</protein>
<evidence type="ECO:0000313" key="2">
    <source>
        <dbReference type="EnsemblPlants" id="TuG1812S0000951000.01.T01.s_cds30099"/>
    </source>
</evidence>
<name>A0A8R7RB24_TRIUA</name>
<dbReference type="Gramene" id="TuG1812S0000951000.01.T01">
    <property type="protein sequence ID" value="TuG1812S0000951000.01.T01.s_cds30099"/>
    <property type="gene ID" value="TuG1812S0000951000.01"/>
</dbReference>
<dbReference type="AlphaFoldDB" id="A0A8R7RB24"/>
<evidence type="ECO:0000313" key="3">
    <source>
        <dbReference type="Proteomes" id="UP000015106"/>
    </source>
</evidence>
<sequence length="115" mass="12660">MHTVVSTVADWNYYLAAAAWVLLPVVLKSMGGLSTGGTTTYPIHLLCSKTKHQEPFLSPPLLSIPVRRPLTGSKKKKPLPFPVVFGGFIWVSFWIFWVVCYFCGGICSSVVQSAK</sequence>
<reference evidence="2" key="2">
    <citation type="submission" date="2022-06" db="UniProtKB">
        <authorList>
            <consortium name="EnsemblPlants"/>
        </authorList>
    </citation>
    <scope>IDENTIFICATION</scope>
</reference>
<organism evidence="2 3">
    <name type="scientific">Triticum urartu</name>
    <name type="common">Red wild einkorn</name>
    <name type="synonym">Crithodium urartu</name>
    <dbReference type="NCBI Taxonomy" id="4572"/>
    <lineage>
        <taxon>Eukaryota</taxon>
        <taxon>Viridiplantae</taxon>
        <taxon>Streptophyta</taxon>
        <taxon>Embryophyta</taxon>
        <taxon>Tracheophyta</taxon>
        <taxon>Spermatophyta</taxon>
        <taxon>Magnoliopsida</taxon>
        <taxon>Liliopsida</taxon>
        <taxon>Poales</taxon>
        <taxon>Poaceae</taxon>
        <taxon>BOP clade</taxon>
        <taxon>Pooideae</taxon>
        <taxon>Triticodae</taxon>
        <taxon>Triticeae</taxon>
        <taxon>Triticinae</taxon>
        <taxon>Triticum</taxon>
    </lineage>
</organism>
<reference evidence="3" key="1">
    <citation type="journal article" date="2013" name="Nature">
        <title>Draft genome of the wheat A-genome progenitor Triticum urartu.</title>
        <authorList>
            <person name="Ling H.Q."/>
            <person name="Zhao S."/>
            <person name="Liu D."/>
            <person name="Wang J."/>
            <person name="Sun H."/>
            <person name="Zhang C."/>
            <person name="Fan H."/>
            <person name="Li D."/>
            <person name="Dong L."/>
            <person name="Tao Y."/>
            <person name="Gao C."/>
            <person name="Wu H."/>
            <person name="Li Y."/>
            <person name="Cui Y."/>
            <person name="Guo X."/>
            <person name="Zheng S."/>
            <person name="Wang B."/>
            <person name="Yu K."/>
            <person name="Liang Q."/>
            <person name="Yang W."/>
            <person name="Lou X."/>
            <person name="Chen J."/>
            <person name="Feng M."/>
            <person name="Jian J."/>
            <person name="Zhang X."/>
            <person name="Luo G."/>
            <person name="Jiang Y."/>
            <person name="Liu J."/>
            <person name="Wang Z."/>
            <person name="Sha Y."/>
            <person name="Zhang B."/>
            <person name="Wu H."/>
            <person name="Tang D."/>
            <person name="Shen Q."/>
            <person name="Xue P."/>
            <person name="Zou S."/>
            <person name="Wang X."/>
            <person name="Liu X."/>
            <person name="Wang F."/>
            <person name="Yang Y."/>
            <person name="An X."/>
            <person name="Dong Z."/>
            <person name="Zhang K."/>
            <person name="Zhang X."/>
            <person name="Luo M.C."/>
            <person name="Dvorak J."/>
            <person name="Tong Y."/>
            <person name="Wang J."/>
            <person name="Yang H."/>
            <person name="Li Z."/>
            <person name="Wang D."/>
            <person name="Zhang A."/>
            <person name="Wang J."/>
        </authorList>
    </citation>
    <scope>NUCLEOTIDE SEQUENCE</scope>
    <source>
        <strain evidence="3">cv. G1812</strain>
    </source>
</reference>
<accession>A0A8R7RB24</accession>
<proteinExistence type="predicted"/>
<feature type="transmembrane region" description="Helical" evidence="1">
    <location>
        <begin position="83"/>
        <end position="111"/>
    </location>
</feature>
<dbReference type="Proteomes" id="UP000015106">
    <property type="component" value="Unassembled WGS sequence"/>
</dbReference>